<dbReference type="GO" id="GO:0009279">
    <property type="term" value="C:cell outer membrane"/>
    <property type="evidence" value="ECO:0007669"/>
    <property type="project" value="UniProtKB-SubCell"/>
</dbReference>
<evidence type="ECO:0000256" key="3">
    <source>
        <dbReference type="ARBA" id="ARBA00023237"/>
    </source>
</evidence>
<keyword evidence="5" id="KW-0732">Signal</keyword>
<dbReference type="InterPro" id="IPR000531">
    <property type="entry name" value="Beta-barrel_TonB"/>
</dbReference>
<evidence type="ECO:0000256" key="4">
    <source>
        <dbReference type="RuleBase" id="RU003357"/>
    </source>
</evidence>
<accession>A0A1Q2M984</accession>
<dbReference type="AlphaFoldDB" id="A0A1Q2M984"/>
<gene>
    <name evidence="8" type="ORF">Mag101_00685</name>
</gene>
<organism evidence="8 9">
    <name type="scientific">Microbulbifer agarilyticus</name>
    <dbReference type="NCBI Taxonomy" id="260552"/>
    <lineage>
        <taxon>Bacteria</taxon>
        <taxon>Pseudomonadati</taxon>
        <taxon>Pseudomonadota</taxon>
        <taxon>Gammaproteobacteria</taxon>
        <taxon>Cellvibrionales</taxon>
        <taxon>Microbulbiferaceae</taxon>
        <taxon>Microbulbifer</taxon>
    </lineage>
</organism>
<dbReference type="SUPFAM" id="SSF56935">
    <property type="entry name" value="Porins"/>
    <property type="match status" value="1"/>
</dbReference>
<dbReference type="InterPro" id="IPR010104">
    <property type="entry name" value="TonB_rcpt_bac"/>
</dbReference>
<keyword evidence="9" id="KW-1185">Reference proteome</keyword>
<evidence type="ECO:0000256" key="2">
    <source>
        <dbReference type="ARBA" id="ARBA00023136"/>
    </source>
</evidence>
<comment type="subcellular location">
    <subcellularLocation>
        <location evidence="1 4">Cell outer membrane</location>
    </subcellularLocation>
</comment>
<keyword evidence="3" id="KW-0998">Cell outer membrane</keyword>
<dbReference type="InterPro" id="IPR012910">
    <property type="entry name" value="Plug_dom"/>
</dbReference>
<comment type="similarity">
    <text evidence="4">Belongs to the TonB-dependent receptor family.</text>
</comment>
<feature type="domain" description="TonB-dependent receptor plug" evidence="7">
    <location>
        <begin position="51"/>
        <end position="164"/>
    </location>
</feature>
<dbReference type="PANTHER" id="PTHR40980:SF3">
    <property type="entry name" value="TONB-DEPENDENT RECEPTOR-LIKE BETA-BARREL DOMAIN-CONTAINING PROTEIN"/>
    <property type="match status" value="1"/>
</dbReference>
<proteinExistence type="inferred from homology"/>
<dbReference type="Pfam" id="PF00593">
    <property type="entry name" value="TonB_dep_Rec_b-barrel"/>
    <property type="match status" value="1"/>
</dbReference>
<feature type="domain" description="TonB-dependent receptor-like beta-barrel" evidence="6">
    <location>
        <begin position="453"/>
        <end position="943"/>
    </location>
</feature>
<keyword evidence="4" id="KW-0798">TonB box</keyword>
<keyword evidence="2 4" id="KW-0472">Membrane</keyword>
<evidence type="ECO:0008006" key="10">
    <source>
        <dbReference type="Google" id="ProtNLM"/>
    </source>
</evidence>
<name>A0A1Q2M984_9GAMM</name>
<dbReference type="KEGG" id="maga:Mag101_00685"/>
<sequence>MRKTTLGLKPLVISIAMVNSGAVLAQESTEALEEVTVTGIRGSLEKAADIKRDANGVVDAISAEDIGKFPDTNLAESLQRISGVSIDRKNGEGNQITVRGFGPDFNLVTLNGRNMPFADSPKQEGAGGTQNRSFNFEQIAPESVVGVDVYKTARAEQASGGIGATVNVRTAKPFDYDGFKSAFSVKTTNDTTNVQGDDFTPEVSGMFSNQLFDGQLGLLVALSHSARDSSQEIIATDGWLRQTAGNCELGFSTSTDACGGGGIDDSAIDASKNPGGTIWMPQNFNMDQSHHERTRDNAQLVVQYAVNDSAVATLDYFYSKYEDDIERYQTAHWFGNWVSGTTDENGSIAQIVNGAGGTDFIGYIDELETENESIGFNLEWDLSDNLTAKFDIHHSTSHAQPKGNLSEKSILLTNADFYCATYEQCYAGQFTIDYSQGTELPILNDPASMAANGFDGRVNYLYDGGDKTDQWDLASIGGNLVIGRGNEVLNTIDQVKFDFEWTNANDSVLKSAQFGMGYVDFDFDTTWRMNMTTLGRAWNPSVDQLSLVDSAGTGSSFSGNEALFPYFVKFDVKSMYNQIGEEYGFTFNPEVYNTVSEQSTAIYSQFNFESEIAQMPLTAVVGLRYEATDVTGETRQVTPYALRYESLTELRPQFDSELVYGVTELDGDYAYLLPNLDVRLDITDEVVARASIGRSLTRTDLTALRPAVSIANSRPNGPYLAYQGNANLKPYLADNLDLSLEWYYGEGSYVAINHFQKFVDNYVSADTTSGLLYNADGVAYTDPSQGDLGNGCGANGEDIAACDGTVVANSPDINWLITTPVNKGDSHVKGFEFAVQHMLGDSGFGLQANATIVDGDLEYDVFETTEQLALNGLSDSYNLVGFYDKNGFQARLAYNWRADFLASTDQLRAPDEPVFTEEYGQWDLSASYDVTDNMTVFLEGINLTGEDFRQHGRFTNQLISAQEFGARYALGLRASF</sequence>
<dbReference type="Proteomes" id="UP000188219">
    <property type="component" value="Chromosome"/>
</dbReference>
<reference evidence="8" key="1">
    <citation type="submission" date="2017-02" db="EMBL/GenBank/DDBJ databases">
        <title>Genome of Microbulbifer agarilyticus GP101.</title>
        <authorList>
            <person name="Jung J."/>
            <person name="Bae S.S."/>
            <person name="Baek K."/>
        </authorList>
    </citation>
    <scope>NUCLEOTIDE SEQUENCE [LARGE SCALE GENOMIC DNA]</scope>
    <source>
        <strain evidence="8">GP101</strain>
    </source>
</reference>
<feature type="signal peptide" evidence="5">
    <location>
        <begin position="1"/>
        <end position="25"/>
    </location>
</feature>
<dbReference type="Gene3D" id="2.40.170.20">
    <property type="entry name" value="TonB-dependent receptor, beta-barrel domain"/>
    <property type="match status" value="1"/>
</dbReference>
<dbReference type="InterPro" id="IPR036942">
    <property type="entry name" value="Beta-barrel_TonB_sf"/>
</dbReference>
<evidence type="ECO:0000259" key="7">
    <source>
        <dbReference type="Pfam" id="PF07715"/>
    </source>
</evidence>
<evidence type="ECO:0000256" key="1">
    <source>
        <dbReference type="ARBA" id="ARBA00004442"/>
    </source>
</evidence>
<protein>
    <recommendedName>
        <fullName evidence="10">TonB-dependent receptor</fullName>
    </recommendedName>
</protein>
<evidence type="ECO:0000259" key="6">
    <source>
        <dbReference type="Pfam" id="PF00593"/>
    </source>
</evidence>
<evidence type="ECO:0000313" key="9">
    <source>
        <dbReference type="Proteomes" id="UP000188219"/>
    </source>
</evidence>
<dbReference type="InterPro" id="IPR037066">
    <property type="entry name" value="Plug_dom_sf"/>
</dbReference>
<dbReference type="Pfam" id="PF07715">
    <property type="entry name" value="Plug"/>
    <property type="match status" value="1"/>
</dbReference>
<dbReference type="Gene3D" id="2.170.130.10">
    <property type="entry name" value="TonB-dependent receptor, plug domain"/>
    <property type="match status" value="1"/>
</dbReference>
<evidence type="ECO:0000313" key="8">
    <source>
        <dbReference type="EMBL" id="AQQ69295.1"/>
    </source>
</evidence>
<dbReference type="EMBL" id="CP019650">
    <property type="protein sequence ID" value="AQQ69295.1"/>
    <property type="molecule type" value="Genomic_DNA"/>
</dbReference>
<dbReference type="STRING" id="260552.Mag101_00685"/>
<evidence type="ECO:0000256" key="5">
    <source>
        <dbReference type="SAM" id="SignalP"/>
    </source>
</evidence>
<dbReference type="NCBIfam" id="TIGR01782">
    <property type="entry name" value="TonB-Xanth-Caul"/>
    <property type="match status" value="1"/>
</dbReference>
<dbReference type="PANTHER" id="PTHR40980">
    <property type="entry name" value="PLUG DOMAIN-CONTAINING PROTEIN"/>
    <property type="match status" value="1"/>
</dbReference>
<feature type="chain" id="PRO_5012162248" description="TonB-dependent receptor" evidence="5">
    <location>
        <begin position="26"/>
        <end position="976"/>
    </location>
</feature>